<evidence type="ECO:0000259" key="11">
    <source>
        <dbReference type="Pfam" id="PF00291"/>
    </source>
</evidence>
<dbReference type="SUPFAM" id="SSF55021">
    <property type="entry name" value="ACT-like"/>
    <property type="match status" value="1"/>
</dbReference>
<dbReference type="PANTHER" id="PTHR48078">
    <property type="entry name" value="THREONINE DEHYDRATASE, MITOCHONDRIAL-RELATED"/>
    <property type="match status" value="1"/>
</dbReference>
<keyword evidence="14" id="KW-1185">Reference proteome</keyword>
<comment type="pathway">
    <text evidence="3">Amino-acid biosynthesis; L-isoleucine biosynthesis; 2-oxobutanoate from L-threonine: step 1/1.</text>
</comment>
<evidence type="ECO:0000313" key="13">
    <source>
        <dbReference type="EMBL" id="KAF5865501.1"/>
    </source>
</evidence>
<sequence length="334" mass="36728">MPSELFELSIPVFSFDFRGAYNKIAPLTHEQRRKDAIACSAGDNALASAPPREAARASIPAFDDPYVIAGQGTIEIELLRQTNLQKLKAVFCAVRGGGLVAGIGVYLKRIAPHVKIIWVESHGTENYRLAREVVEEVVQISTDETCAAIKDAFEDTRSVIQPAGALALAGFKKYVSLYPNTESTRELVAITSGANMDFDRLRFGSEDLTKVIAELGRGGKKANYLSNDELTKRHVRFLVGGRCDVLDERLLMFEFPERPGALAKLLTTLPPNQNISLFHCRNYCGNVGKVLAGIHCPPSDKVDLESFLKDLGYPFSEHTALPLTTQFFVPRSSP</sequence>
<dbReference type="CDD" id="cd04907">
    <property type="entry name" value="ACT_ThrD-I_2"/>
    <property type="match status" value="1"/>
</dbReference>
<dbReference type="Pfam" id="PF00585">
    <property type="entry name" value="Thr_dehydrat_C"/>
    <property type="match status" value="1"/>
</dbReference>
<reference evidence="13 14" key="1">
    <citation type="submission" date="2019-04" db="EMBL/GenBank/DDBJ databases">
        <title>Aspergillus burnettii sp. nov., novel species from soil in southeast Queensland.</title>
        <authorList>
            <person name="Gilchrist C.L.M."/>
            <person name="Pitt J.I."/>
            <person name="Lange L."/>
            <person name="Lacey H.J."/>
            <person name="Vuong D."/>
            <person name="Midgley D.J."/>
            <person name="Greenfield P."/>
            <person name="Bradbury M."/>
            <person name="Lacey E."/>
            <person name="Busk P.K."/>
            <person name="Pilgaard B."/>
            <person name="Chooi Y.H."/>
            <person name="Piggott A.M."/>
        </authorList>
    </citation>
    <scope>NUCLEOTIDE SEQUENCE [LARGE SCALE GENOMIC DNA]</scope>
    <source>
        <strain evidence="13 14">FRR 5400</strain>
    </source>
</reference>
<accession>A0A8H6EAK4</accession>
<evidence type="ECO:0000256" key="4">
    <source>
        <dbReference type="ARBA" id="ARBA00010869"/>
    </source>
</evidence>
<evidence type="ECO:0000256" key="10">
    <source>
        <dbReference type="ARBA" id="ARBA00023304"/>
    </source>
</evidence>
<dbReference type="InterPro" id="IPR038110">
    <property type="entry name" value="TD_ACT-like_sf"/>
</dbReference>
<dbReference type="EMBL" id="SPNV01000018">
    <property type="protein sequence ID" value="KAF5865501.1"/>
    <property type="molecule type" value="Genomic_DNA"/>
</dbReference>
<keyword evidence="10" id="KW-0100">Branched-chain amino acid biosynthesis</keyword>
<dbReference type="GO" id="GO:0006565">
    <property type="term" value="P:L-serine catabolic process"/>
    <property type="evidence" value="ECO:0007669"/>
    <property type="project" value="TreeGrafter"/>
</dbReference>
<dbReference type="GO" id="GO:0003941">
    <property type="term" value="F:L-serine ammonia-lyase activity"/>
    <property type="evidence" value="ECO:0007669"/>
    <property type="project" value="TreeGrafter"/>
</dbReference>
<name>A0A8H6EAK4_PETAA</name>
<proteinExistence type="inferred from homology"/>
<feature type="domain" description="Tryptophan synthase beta chain-like PALP" evidence="11">
    <location>
        <begin position="58"/>
        <end position="125"/>
    </location>
</feature>
<dbReference type="InterPro" id="IPR036052">
    <property type="entry name" value="TrpB-like_PALP_sf"/>
</dbReference>
<comment type="similarity">
    <text evidence="4">Belongs to the serine/threonine dehydratase family.</text>
</comment>
<gene>
    <name evidence="13" type="primary">OMR1_1</name>
    <name evidence="13" type="ORF">ETB97_003344</name>
</gene>
<protein>
    <recommendedName>
        <fullName evidence="5">threonine ammonia-lyase</fullName>
        <ecNumber evidence="5">4.3.1.19</ecNumber>
    </recommendedName>
</protein>
<dbReference type="UniPathway" id="UPA00047">
    <property type="reaction ID" value="UER00054"/>
</dbReference>
<dbReference type="InterPro" id="IPR001926">
    <property type="entry name" value="TrpB-like_PALP"/>
</dbReference>
<dbReference type="GO" id="GO:0004794">
    <property type="term" value="F:threonine deaminase activity"/>
    <property type="evidence" value="ECO:0007669"/>
    <property type="project" value="UniProtKB-EC"/>
</dbReference>
<keyword evidence="6" id="KW-0028">Amino-acid biosynthesis</keyword>
<evidence type="ECO:0000256" key="6">
    <source>
        <dbReference type="ARBA" id="ARBA00022605"/>
    </source>
</evidence>
<dbReference type="InterPro" id="IPR045865">
    <property type="entry name" value="ACT-like_dom_sf"/>
</dbReference>
<dbReference type="AlphaFoldDB" id="A0A8H6EAK4"/>
<keyword evidence="7" id="KW-0412">Isoleucine biosynthesis</keyword>
<dbReference type="InterPro" id="IPR050147">
    <property type="entry name" value="Ser/Thr_Dehydratase"/>
</dbReference>
<evidence type="ECO:0000313" key="14">
    <source>
        <dbReference type="Proteomes" id="UP000541154"/>
    </source>
</evidence>
<dbReference type="Pfam" id="PF00291">
    <property type="entry name" value="PALP"/>
    <property type="match status" value="1"/>
</dbReference>
<dbReference type="EC" id="4.3.1.19" evidence="5"/>
<feature type="domain" description="ACT-like" evidence="12">
    <location>
        <begin position="243"/>
        <end position="318"/>
    </location>
</feature>
<dbReference type="Gene3D" id="3.40.50.1100">
    <property type="match status" value="3"/>
</dbReference>
<evidence type="ECO:0000256" key="8">
    <source>
        <dbReference type="ARBA" id="ARBA00022898"/>
    </source>
</evidence>
<dbReference type="PANTHER" id="PTHR48078:SF11">
    <property type="entry name" value="THREONINE DEHYDRATASE, MITOCHONDRIAL"/>
    <property type="match status" value="1"/>
</dbReference>
<dbReference type="GO" id="GO:0006567">
    <property type="term" value="P:L-threonine catabolic process"/>
    <property type="evidence" value="ECO:0007669"/>
    <property type="project" value="TreeGrafter"/>
</dbReference>
<comment type="caution">
    <text evidence="13">The sequence shown here is derived from an EMBL/GenBank/DDBJ whole genome shotgun (WGS) entry which is preliminary data.</text>
</comment>
<evidence type="ECO:0000259" key="12">
    <source>
        <dbReference type="Pfam" id="PF00585"/>
    </source>
</evidence>
<evidence type="ECO:0000256" key="3">
    <source>
        <dbReference type="ARBA" id="ARBA00004810"/>
    </source>
</evidence>
<evidence type="ECO:0000256" key="5">
    <source>
        <dbReference type="ARBA" id="ARBA00012096"/>
    </source>
</evidence>
<dbReference type="Gene3D" id="3.40.1020.10">
    <property type="entry name" value="Biosynthetic Threonine Deaminase, Domain 3"/>
    <property type="match status" value="1"/>
</dbReference>
<organism evidence="13 14">
    <name type="scientific">Petromyces alliaceus</name>
    <name type="common">Aspergillus alliaceus</name>
    <dbReference type="NCBI Taxonomy" id="209559"/>
    <lineage>
        <taxon>Eukaryota</taxon>
        <taxon>Fungi</taxon>
        <taxon>Dikarya</taxon>
        <taxon>Ascomycota</taxon>
        <taxon>Pezizomycotina</taxon>
        <taxon>Eurotiomycetes</taxon>
        <taxon>Eurotiomycetidae</taxon>
        <taxon>Eurotiales</taxon>
        <taxon>Aspergillaceae</taxon>
        <taxon>Aspergillus</taxon>
        <taxon>Aspergillus subgen. Circumdati</taxon>
    </lineage>
</organism>
<comment type="cofactor">
    <cofactor evidence="2">
        <name>pyridoxal 5'-phosphate</name>
        <dbReference type="ChEBI" id="CHEBI:597326"/>
    </cofactor>
</comment>
<dbReference type="InterPro" id="IPR001721">
    <property type="entry name" value="TD_ACT-like"/>
</dbReference>
<keyword evidence="9" id="KW-0456">Lyase</keyword>
<comment type="catalytic activity">
    <reaction evidence="1">
        <text>L-threonine = 2-oxobutanoate + NH4(+)</text>
        <dbReference type="Rhea" id="RHEA:22108"/>
        <dbReference type="ChEBI" id="CHEBI:16763"/>
        <dbReference type="ChEBI" id="CHEBI:28938"/>
        <dbReference type="ChEBI" id="CHEBI:57926"/>
        <dbReference type="EC" id="4.3.1.19"/>
    </reaction>
</comment>
<dbReference type="GO" id="GO:0009097">
    <property type="term" value="P:isoleucine biosynthetic process"/>
    <property type="evidence" value="ECO:0007669"/>
    <property type="project" value="UniProtKB-UniPathway"/>
</dbReference>
<evidence type="ECO:0000256" key="1">
    <source>
        <dbReference type="ARBA" id="ARBA00001274"/>
    </source>
</evidence>
<evidence type="ECO:0000256" key="7">
    <source>
        <dbReference type="ARBA" id="ARBA00022624"/>
    </source>
</evidence>
<evidence type="ECO:0000256" key="9">
    <source>
        <dbReference type="ARBA" id="ARBA00023239"/>
    </source>
</evidence>
<dbReference type="SUPFAM" id="SSF53686">
    <property type="entry name" value="Tryptophan synthase beta subunit-like PLP-dependent enzymes"/>
    <property type="match status" value="1"/>
</dbReference>
<evidence type="ECO:0000256" key="2">
    <source>
        <dbReference type="ARBA" id="ARBA00001933"/>
    </source>
</evidence>
<keyword evidence="8" id="KW-0663">Pyridoxal phosphate</keyword>
<dbReference type="Proteomes" id="UP000541154">
    <property type="component" value="Unassembled WGS sequence"/>
</dbReference>